<evidence type="ECO:0000313" key="1">
    <source>
        <dbReference type="EMBL" id="QDH14139.1"/>
    </source>
</evidence>
<dbReference type="OrthoDB" id="8158189at2"/>
<reference evidence="1 2" key="1">
    <citation type="submission" date="2019-03" db="EMBL/GenBank/DDBJ databases">
        <title>The complete genome sequence of Swingsia_sp. F3b2 LMG30590(T).</title>
        <authorList>
            <person name="Chua K.-O."/>
            <person name="Chan K.-G."/>
            <person name="See-Too W.-S."/>
        </authorList>
    </citation>
    <scope>NUCLEOTIDE SEQUENCE [LARGE SCALE GENOMIC DNA]</scope>
    <source>
        <strain evidence="1 2">F3b2</strain>
    </source>
</reference>
<keyword evidence="2" id="KW-1185">Reference proteome</keyword>
<dbReference type="AlphaFoldDB" id="A0A4Y6U9I9"/>
<dbReference type="EMBL" id="CP038231">
    <property type="protein sequence ID" value="QDH14139.1"/>
    <property type="molecule type" value="Genomic_DNA"/>
</dbReference>
<organism evidence="1 2">
    <name type="scientific">Formicincola oecophyllae</name>
    <dbReference type="NCBI Taxonomy" id="2558361"/>
    <lineage>
        <taxon>Bacteria</taxon>
        <taxon>Pseudomonadati</taxon>
        <taxon>Pseudomonadota</taxon>
        <taxon>Alphaproteobacteria</taxon>
        <taxon>Acetobacterales</taxon>
        <taxon>Acetobacteraceae</taxon>
        <taxon>Formicincola</taxon>
    </lineage>
</organism>
<dbReference type="Proteomes" id="UP000318709">
    <property type="component" value="Chromosome"/>
</dbReference>
<sequence>MEDIRPTILAQYANSPALVGILARFNAAADPRLLLEMWFQHVWDPSTATGWGLDVWGRIVGVSRVLKTPSTGFWGFEQGDDGSGTSLPFDEGIFYTGQPTTGNYRLTDEAFRRLVFAKAAANICGGSTADINRVLMLLFGGAGKRIWVEDGQDMTMTVRYAWRISALDAALLENAGVLPRPSGVALSFAYTPDTTN</sequence>
<dbReference type="InterPro" id="IPR021283">
    <property type="entry name" value="Phage_Wedge1"/>
</dbReference>
<dbReference type="KEGG" id="swf:E3E12_08005"/>
<accession>A0A4Y6U9I9</accession>
<gene>
    <name evidence="1" type="ORF">E3E12_08005</name>
</gene>
<proteinExistence type="predicted"/>
<name>A0A4Y6U9I9_9PROT</name>
<protein>
    <submittedName>
        <fullName evidence="1">DUF2612 domain-containing protein</fullName>
    </submittedName>
</protein>
<evidence type="ECO:0000313" key="2">
    <source>
        <dbReference type="Proteomes" id="UP000318709"/>
    </source>
</evidence>
<dbReference type="RefSeq" id="WP_141443843.1">
    <property type="nucleotide sequence ID" value="NZ_CP038231.1"/>
</dbReference>
<dbReference type="Pfam" id="PF11041">
    <property type="entry name" value="Phage_Wedge1"/>
    <property type="match status" value="1"/>
</dbReference>